<dbReference type="InterPro" id="IPR001849">
    <property type="entry name" value="PH_domain"/>
</dbReference>
<feature type="compositionally biased region" description="Low complexity" evidence="2">
    <location>
        <begin position="416"/>
        <end position="440"/>
    </location>
</feature>
<feature type="compositionally biased region" description="Basic and acidic residues" evidence="2">
    <location>
        <begin position="444"/>
        <end position="453"/>
    </location>
</feature>
<feature type="coiled-coil region" evidence="1">
    <location>
        <begin position="2184"/>
        <end position="2246"/>
    </location>
</feature>
<dbReference type="SMART" id="SM00233">
    <property type="entry name" value="PH"/>
    <property type="match status" value="2"/>
</dbReference>
<dbReference type="PANTHER" id="PTHR17271:SF1">
    <property type="entry name" value="PROTEIN OUTSPREAD"/>
    <property type="match status" value="1"/>
</dbReference>
<feature type="compositionally biased region" description="Low complexity" evidence="2">
    <location>
        <begin position="1398"/>
        <end position="1411"/>
    </location>
</feature>
<feature type="coiled-coil region" evidence="1">
    <location>
        <begin position="1208"/>
        <end position="1299"/>
    </location>
</feature>
<evidence type="ECO:0000313" key="4">
    <source>
        <dbReference type="EMBL" id="CAK8695801.1"/>
    </source>
</evidence>
<feature type="coiled-coil region" evidence="1">
    <location>
        <begin position="832"/>
        <end position="866"/>
    </location>
</feature>
<feature type="region of interest" description="Disordered" evidence="2">
    <location>
        <begin position="899"/>
        <end position="927"/>
    </location>
</feature>
<feature type="coiled-coil region" evidence="1">
    <location>
        <begin position="1770"/>
        <end position="1931"/>
    </location>
</feature>
<feature type="region of interest" description="Disordered" evidence="2">
    <location>
        <begin position="717"/>
        <end position="746"/>
    </location>
</feature>
<dbReference type="Pfam" id="PF00169">
    <property type="entry name" value="PH"/>
    <property type="match status" value="2"/>
</dbReference>
<name>A0ABP0GVP2_CLALP</name>
<feature type="compositionally biased region" description="Polar residues" evidence="2">
    <location>
        <begin position="717"/>
        <end position="735"/>
    </location>
</feature>
<dbReference type="EMBL" id="CAWYQH010000152">
    <property type="protein sequence ID" value="CAK8695801.1"/>
    <property type="molecule type" value="Genomic_DNA"/>
</dbReference>
<gene>
    <name evidence="4" type="ORF">CVLEPA_LOCUS29023</name>
</gene>
<reference evidence="4 5" key="1">
    <citation type="submission" date="2024-02" db="EMBL/GenBank/DDBJ databases">
        <authorList>
            <person name="Daric V."/>
            <person name="Darras S."/>
        </authorList>
    </citation>
    <scope>NUCLEOTIDE SEQUENCE [LARGE SCALE GENOMIC DNA]</scope>
</reference>
<feature type="domain" description="PH" evidence="3">
    <location>
        <begin position="502"/>
        <end position="598"/>
    </location>
</feature>
<feature type="compositionally biased region" description="Basic and acidic residues" evidence="2">
    <location>
        <begin position="2165"/>
        <end position="2182"/>
    </location>
</feature>
<keyword evidence="5" id="KW-1185">Reference proteome</keyword>
<feature type="region of interest" description="Disordered" evidence="2">
    <location>
        <begin position="311"/>
        <end position="485"/>
    </location>
</feature>
<dbReference type="Gene3D" id="2.30.29.30">
    <property type="entry name" value="Pleckstrin-homology domain (PH domain)/Phosphotyrosine-binding domain (PTB)"/>
    <property type="match status" value="2"/>
</dbReference>
<feature type="compositionally biased region" description="Low complexity" evidence="2">
    <location>
        <begin position="2387"/>
        <end position="2397"/>
    </location>
</feature>
<dbReference type="InterPro" id="IPR011993">
    <property type="entry name" value="PH-like_dom_sf"/>
</dbReference>
<feature type="region of interest" description="Disordered" evidence="2">
    <location>
        <begin position="184"/>
        <end position="268"/>
    </location>
</feature>
<feature type="compositionally biased region" description="Low complexity" evidence="2">
    <location>
        <begin position="184"/>
        <end position="211"/>
    </location>
</feature>
<feature type="compositionally biased region" description="Basic and acidic residues" evidence="2">
    <location>
        <begin position="1330"/>
        <end position="1359"/>
    </location>
</feature>
<feature type="compositionally biased region" description="Basic and acidic residues" evidence="2">
    <location>
        <begin position="360"/>
        <end position="371"/>
    </location>
</feature>
<accession>A0ABP0GVP2</accession>
<feature type="domain" description="PH" evidence="3">
    <location>
        <begin position="44"/>
        <end position="151"/>
    </location>
</feature>
<feature type="region of interest" description="Disordered" evidence="2">
    <location>
        <begin position="2163"/>
        <end position="2182"/>
    </location>
</feature>
<evidence type="ECO:0000256" key="2">
    <source>
        <dbReference type="SAM" id="MobiDB-lite"/>
    </source>
</evidence>
<feature type="region of interest" description="Disordered" evidence="2">
    <location>
        <begin position="1457"/>
        <end position="1483"/>
    </location>
</feature>
<dbReference type="PANTHER" id="PTHR17271">
    <property type="entry name" value="PLECKSTRIN HOMOLOGY PH DOMAIN-CONTAINING PROTEIN"/>
    <property type="match status" value="1"/>
</dbReference>
<feature type="compositionally biased region" description="Low complexity" evidence="2">
    <location>
        <begin position="311"/>
        <end position="325"/>
    </location>
</feature>
<evidence type="ECO:0000256" key="1">
    <source>
        <dbReference type="SAM" id="Coils"/>
    </source>
</evidence>
<feature type="compositionally biased region" description="Basic and acidic residues" evidence="2">
    <location>
        <begin position="378"/>
        <end position="412"/>
    </location>
</feature>
<evidence type="ECO:0000313" key="5">
    <source>
        <dbReference type="Proteomes" id="UP001642483"/>
    </source>
</evidence>
<dbReference type="Proteomes" id="UP001642483">
    <property type="component" value="Unassembled WGS sequence"/>
</dbReference>
<feature type="coiled-coil region" evidence="1">
    <location>
        <begin position="780"/>
        <end position="807"/>
    </location>
</feature>
<feature type="compositionally biased region" description="Basic and acidic residues" evidence="2">
    <location>
        <begin position="918"/>
        <end position="927"/>
    </location>
</feature>
<organism evidence="4 5">
    <name type="scientific">Clavelina lepadiformis</name>
    <name type="common">Light-bulb sea squirt</name>
    <name type="synonym">Ascidia lepadiformis</name>
    <dbReference type="NCBI Taxonomy" id="159417"/>
    <lineage>
        <taxon>Eukaryota</taxon>
        <taxon>Metazoa</taxon>
        <taxon>Chordata</taxon>
        <taxon>Tunicata</taxon>
        <taxon>Ascidiacea</taxon>
        <taxon>Aplousobranchia</taxon>
        <taxon>Clavelinidae</taxon>
        <taxon>Clavelina</taxon>
    </lineage>
</organism>
<feature type="compositionally biased region" description="Polar residues" evidence="2">
    <location>
        <begin position="1387"/>
        <end position="1397"/>
    </location>
</feature>
<feature type="coiled-coil region" evidence="1">
    <location>
        <begin position="1016"/>
        <end position="1131"/>
    </location>
</feature>
<feature type="compositionally biased region" description="Polar residues" evidence="2">
    <location>
        <begin position="326"/>
        <end position="336"/>
    </location>
</feature>
<feature type="compositionally biased region" description="Polar residues" evidence="2">
    <location>
        <begin position="458"/>
        <end position="479"/>
    </location>
</feature>
<feature type="compositionally biased region" description="Basic and acidic residues" evidence="2">
    <location>
        <begin position="1372"/>
        <end position="1381"/>
    </location>
</feature>
<feature type="compositionally biased region" description="Basic and acidic residues" evidence="2">
    <location>
        <begin position="899"/>
        <end position="908"/>
    </location>
</feature>
<feature type="coiled-coil region" evidence="1">
    <location>
        <begin position="1564"/>
        <end position="1598"/>
    </location>
</feature>
<dbReference type="PROSITE" id="PS50003">
    <property type="entry name" value="PH_DOMAIN"/>
    <property type="match status" value="2"/>
</dbReference>
<feature type="coiled-coil region" evidence="1">
    <location>
        <begin position="2122"/>
        <end position="2156"/>
    </location>
</feature>
<feature type="region of interest" description="Disordered" evidence="2">
    <location>
        <begin position="1989"/>
        <end position="2024"/>
    </location>
</feature>
<feature type="compositionally biased region" description="Basic and acidic residues" evidence="2">
    <location>
        <begin position="2354"/>
        <end position="2369"/>
    </location>
</feature>
<feature type="coiled-coil region" evidence="1">
    <location>
        <begin position="2062"/>
        <end position="2096"/>
    </location>
</feature>
<feature type="region of interest" description="Disordered" evidence="2">
    <location>
        <begin position="1330"/>
        <end position="1415"/>
    </location>
</feature>
<keyword evidence="1" id="KW-0175">Coiled coil</keyword>
<feature type="region of interest" description="Disordered" evidence="2">
    <location>
        <begin position="616"/>
        <end position="656"/>
    </location>
</feature>
<dbReference type="SUPFAM" id="SSF50729">
    <property type="entry name" value="PH domain-like"/>
    <property type="match status" value="2"/>
</dbReference>
<feature type="compositionally biased region" description="Polar residues" evidence="2">
    <location>
        <begin position="1360"/>
        <end position="1371"/>
    </location>
</feature>
<proteinExistence type="predicted"/>
<protein>
    <recommendedName>
        <fullName evidence="3">PH domain-containing protein</fullName>
    </recommendedName>
</protein>
<sequence>MSFTSKDNPCKSFAPNIFNKNKCQNCFRPRETHLQSNKDLNKAKPIYGGWLLLAPIGTDFANPMHKNRKWQRRWFVLFEHGALRYALDENITTVAQGTIDMNHCSEVMYADSITDQKYSLCICLPDQKWFMRGENREDIMGWYDQLIVYPETNKEEMRRKKRLFQRKSEVPRLQPAADNSAKISLGSPLLSRSRNSSTSSSIKSPSSEKSGFLSPRNFSHRSDVVDAPPVSALADRPSSYADLSSSRDLRSGGRPSQPNPDVHSMDESWNIKANKLDTSYFLVERKTSESASSIKTEPVQNERLQRHISLSTSSLDSTASNHSLSESTDGSHSGNTKQKHFKDYHNFAEVPKAKRISSRHYQEQKKEVEKKSRARSPGRNEVDRIFGKERRRSRVIETFDVPKADISNKENTEPASSSPDPSSTDQSSSSLKPASTKSSPVSPRDPDHEDKRGRSISRRSTNMKQGTQTEQASPRSSTAALRRAKSLDRKSYESIQLNADLFNVKKGWLTKQNKDGNWSKHWFVLANKELRYYQASAAEDTVNPDGTIDIRNCNDVRECDVQRNYGFEIKTDEDTFIFAAMTSGIRKNWINAILKSKETSKDSNVTMLDRVEHPKVFEDKPPIAPESAASKKNGYDDISVTERSQRRRARIRDRRKEGRARTFDFAEFSRLAAQAATPDPAKDTKLDIAAAPKSEVKARSRTFNADALLRDLKISSTADDNVNPKTSKKSLNLQDNKPESPLIPRSASGLQLAIEEEWKKLEKIEYSSLNGEVAPLANPITETATMVKALQNEVDSLKKQMERVQLERTASSSDDYLDSGLGTLSSTADFSDSKLQGKLDQQNNQIDKLKQQLSAAQESLRKQSSELRECGMQLDISLSESQVAETQLANAQGELLLEKSRREEDEKDHKRKVNALNKELEESDSRLKKSENLHLEAQRRIRELERQVNMQKDHNKEEALLQDHITMLRRHAEEQETEMKDLQEAFEARCQNQKELEDRLSEAKDVIKKAAPQVDIEKLTSDLEASRLSEENLKEKIARLLMHNQGDKKLLQDELTKEREACERLRNILKDHDDDFAINEKQLLEVKTSIDELKRRLDSAEEGKATLQRENKELGNENRKLKEQLSVFERSSQQTVRELRTRLYSAEKQLGDIEEIRSREASVTESSFKAKLTELEADMGGTGQMIAARLMSLEPSRRVSDPAVSLDKESASHKIHRLELELARKEKELFSAEEKLKEVEIRETEAEDEFTAKLKELNANQDTVSSEFEKTIRNLKLDSQELEEKLEATQDCLRELYSRASQLNDVRSADGYAAKLLISVLHDTLKLSEGHTDLSETPERSPSPDRGDTKWGRVTDAESRQQNQRTMSRLKQLTERLKSSDGRLVSPSGSPLSILGQSGSSSVKTPSSGTSRPENLPLVTSVASLGEDSAAQLFAKQISMQALLLAEMAATLRRSQSTPALGSVGRSQPNFNHNNRQSSPQLTSAEFSDTIAHHTTNGGLLQHVDTLAQKLTLEGMLMCELARLKDSWGSNRGRSLSQRAMGPGVPSSELSSSMVAHAQISYVVQVYNERISRLALEARQARHRADAAMRKLRELVQACKTQDLEAVSNLAVQVDTDSLAPPYSDIPPWEQQVDYGTLHGAQSVSSPPSSEATILDQEANFFQHLADDLKCMSSDVQSLSKLGVQLVLADHTLQKFLQPSEIGEHASTVAREAIVQAEIIYISHRLRRDYDEELRKAKNAVTEQATHFEALKKKLKQTDEHWSGKLKQLTEEHNAKVVRLMQEASRLEKTRAEMSKDVEERLTRLSRKHEQELATCNAKHEQECSTLRKELSSAKNQLQTKTKEYMSEVKNLTQRLDQIKVKHRSEGDEARSEYNRKVSKAKSECEREVKKLKKDRENDVKKLKDDFVKEISEAEKEFKDKLTSIEAANRQEISELKKKHRNNVKTMEGDHKEALKVAKRDGKDKAASIKRDLDDLLQQERAKHQVELKAAQDDAEKNVREQVRQKTNELKKEHDNVLKNRDRLHKEQLEREKEIWTKELKQQWEAEAEEEAKICHKRSASLTSESDSKDALKERISSLEEQLTSVQGKLESEQHEHSYQYQLDEIRTLCDESFAAIEESHAKKLDEMMLAHKREVERLKEEHTKELEENNEDTRRAILSVRKHHSEEMKSIRGQPDHTGYDRYSSLRREQEKLKREIETLSEHYSKKCVELEHAREKNEKLDERLRALERDNRRLQAKQDALDEQNYDSQVKKLKASDSDGKKLGDFYQLQVMLRVRASEIDYLKQEVTSLSKELEEGLQEKKESVRKHHTLFDELTLSRSREGLVRREVTRLKEQLHRAGIVSDEGSDSDEGVERSEEKGKGYDFQKSRSQPDLPANTPTHRLPSTSYVTSSSTSVKRRSSEKASKDKV</sequence>
<feature type="region of interest" description="Disordered" evidence="2">
    <location>
        <begin position="2342"/>
        <end position="2411"/>
    </location>
</feature>
<feature type="compositionally biased region" description="Basic and acidic residues" evidence="2">
    <location>
        <begin position="2401"/>
        <end position="2411"/>
    </location>
</feature>
<evidence type="ECO:0000259" key="3">
    <source>
        <dbReference type="PROSITE" id="PS50003"/>
    </source>
</evidence>
<dbReference type="InterPro" id="IPR052223">
    <property type="entry name" value="Actin_Cytoskeleton_Reg"/>
</dbReference>
<comment type="caution">
    <text evidence="4">The sequence shown here is derived from an EMBL/GenBank/DDBJ whole genome shotgun (WGS) entry which is preliminary data.</text>
</comment>